<organism evidence="2">
    <name type="scientific">viral metagenome</name>
    <dbReference type="NCBI Taxonomy" id="1070528"/>
    <lineage>
        <taxon>unclassified sequences</taxon>
        <taxon>metagenomes</taxon>
        <taxon>organismal metagenomes</taxon>
    </lineage>
</organism>
<dbReference type="AlphaFoldDB" id="A0A6M3KG59"/>
<dbReference type="EMBL" id="MT141567">
    <property type="protein sequence ID" value="QJA67222.1"/>
    <property type="molecule type" value="Genomic_DNA"/>
</dbReference>
<dbReference type="InterPro" id="IPR044000">
    <property type="entry name" value="Phage_tube_2"/>
</dbReference>
<protein>
    <submittedName>
        <fullName evidence="2">Putative tail protein</fullName>
    </submittedName>
</protein>
<reference evidence="2" key="1">
    <citation type="submission" date="2020-03" db="EMBL/GenBank/DDBJ databases">
        <title>The deep terrestrial virosphere.</title>
        <authorList>
            <person name="Holmfeldt K."/>
            <person name="Nilsson E."/>
            <person name="Simone D."/>
            <person name="Lopez-Fernandez M."/>
            <person name="Wu X."/>
            <person name="de Brujin I."/>
            <person name="Lundin D."/>
            <person name="Andersson A."/>
            <person name="Bertilsson S."/>
            <person name="Dopson M."/>
        </authorList>
    </citation>
    <scope>NUCLEOTIDE SEQUENCE</scope>
    <source>
        <strain evidence="2">MM415A00691</strain>
        <strain evidence="1">MM415B00267</strain>
    </source>
</reference>
<sequence>MSTIGSNASLGYVEETVWASGTPTINQFIPFISETFKLERNIVATDAIRGNASRSIWREGAERINGDINLEIQPTGAIGTLLKHALGRVETAGPSGTDSYYVHDIYPSGSLPAGLKFQVDRDNKFFTYKGCKVNSLSLECAVGDPLMATFSFLGHSEEYSAVGTASTSISTLNPLTFDEGVFTLDGTEAEVQSFSLNIANNLKEDKGQLGSRYRAAIPRSGFRDVTGTLNLEFDDFTFYSKYYNGTEASMALKFTADDLIDTADAYAFWIECPRIIFTGETPTISGPDVVYHDMPFTAFATDSPSEEWQRYEVRMKLINGSSSI</sequence>
<dbReference type="EMBL" id="MT142429">
    <property type="protein sequence ID" value="QJA80634.1"/>
    <property type="molecule type" value="Genomic_DNA"/>
</dbReference>
<proteinExistence type="predicted"/>
<name>A0A6M3KG59_9ZZZZ</name>
<evidence type="ECO:0000313" key="2">
    <source>
        <dbReference type="EMBL" id="QJA80634.1"/>
    </source>
</evidence>
<evidence type="ECO:0000313" key="1">
    <source>
        <dbReference type="EMBL" id="QJA67222.1"/>
    </source>
</evidence>
<accession>A0A6M3KG59</accession>
<gene>
    <name evidence="2" type="ORF">MM415A00691_0028</name>
    <name evidence="1" type="ORF">MM415B00267_0048</name>
</gene>
<dbReference type="Pfam" id="PF18906">
    <property type="entry name" value="Phage_tube_2"/>
    <property type="match status" value="1"/>
</dbReference>